<dbReference type="EMBL" id="UGEX01000001">
    <property type="protein sequence ID" value="STL91191.1"/>
    <property type="molecule type" value="Genomic_DNA"/>
</dbReference>
<accession>A0A377CF80</accession>
<dbReference type="SUPFAM" id="SSF51126">
    <property type="entry name" value="Pectin lyase-like"/>
    <property type="match status" value="1"/>
</dbReference>
<dbReference type="AlphaFoldDB" id="A0A377CF80"/>
<organism evidence="1 2">
    <name type="scientific">Escherichia coli</name>
    <dbReference type="NCBI Taxonomy" id="562"/>
    <lineage>
        <taxon>Bacteria</taxon>
        <taxon>Pseudomonadati</taxon>
        <taxon>Pseudomonadota</taxon>
        <taxon>Gammaproteobacteria</taxon>
        <taxon>Enterobacterales</taxon>
        <taxon>Enterobacteriaceae</taxon>
        <taxon>Escherichia</taxon>
    </lineage>
</organism>
<dbReference type="Proteomes" id="UP000254088">
    <property type="component" value="Unassembled WGS sequence"/>
</dbReference>
<name>A0A377CF80_ECOLX</name>
<reference evidence="1 2" key="1">
    <citation type="submission" date="2018-06" db="EMBL/GenBank/DDBJ databases">
        <authorList>
            <consortium name="Pathogen Informatics"/>
            <person name="Doyle S."/>
        </authorList>
    </citation>
    <scope>NUCLEOTIDE SEQUENCE [LARGE SCALE GENOMIC DNA]</scope>
    <source>
        <strain evidence="1 2">NCTC10429</strain>
    </source>
</reference>
<protein>
    <submittedName>
        <fullName evidence="1">Colanic acid biosynthesis protein</fullName>
    </submittedName>
</protein>
<sequence>MPAGFVCENINTGIFIPPGKTLHILGSLRGNGRGRFVLQDGSQVTGEKGGRMHNITLDVRGSDCIIKGLAMSGFGPVTQIYIGGKNKRVMRNLTIDNLTVSHANYAILRQDFITRLSVPTSPIVSSATYRATPLNGM</sequence>
<gene>
    <name evidence="1" type="primary">wcaM_1</name>
    <name evidence="1" type="ORF">NCTC10429_02946</name>
</gene>
<evidence type="ECO:0000313" key="1">
    <source>
        <dbReference type="EMBL" id="STL91191.1"/>
    </source>
</evidence>
<evidence type="ECO:0000313" key="2">
    <source>
        <dbReference type="Proteomes" id="UP000254088"/>
    </source>
</evidence>
<dbReference type="InterPro" id="IPR011050">
    <property type="entry name" value="Pectin_lyase_fold/virulence"/>
</dbReference>
<proteinExistence type="predicted"/>